<evidence type="ECO:0000313" key="2">
    <source>
        <dbReference type="Proteomes" id="UP001054945"/>
    </source>
</evidence>
<dbReference type="EMBL" id="BPLR01009303">
    <property type="protein sequence ID" value="GIY30993.1"/>
    <property type="molecule type" value="Genomic_DNA"/>
</dbReference>
<organism evidence="1 2">
    <name type="scientific">Caerostris extrusa</name>
    <name type="common">Bark spider</name>
    <name type="synonym">Caerostris bankana</name>
    <dbReference type="NCBI Taxonomy" id="172846"/>
    <lineage>
        <taxon>Eukaryota</taxon>
        <taxon>Metazoa</taxon>
        <taxon>Ecdysozoa</taxon>
        <taxon>Arthropoda</taxon>
        <taxon>Chelicerata</taxon>
        <taxon>Arachnida</taxon>
        <taxon>Araneae</taxon>
        <taxon>Araneomorphae</taxon>
        <taxon>Entelegynae</taxon>
        <taxon>Araneoidea</taxon>
        <taxon>Araneidae</taxon>
        <taxon>Caerostris</taxon>
    </lineage>
</organism>
<dbReference type="Proteomes" id="UP001054945">
    <property type="component" value="Unassembled WGS sequence"/>
</dbReference>
<sequence>MTPSKNIEWVKRNISAYKWYVKVCVGCSKNRSWMDPRRLTKTLRKTSTEALIPSSLSTWHRYFPSSSMPSRPWMSRVPLVNTFWRLPRGSWRLPAKRTRRSPEEI</sequence>
<keyword evidence="2" id="KW-1185">Reference proteome</keyword>
<name>A0AAV4SGK4_CAEEX</name>
<accession>A0AAV4SGK4</accession>
<evidence type="ECO:0000313" key="1">
    <source>
        <dbReference type="EMBL" id="GIY30993.1"/>
    </source>
</evidence>
<reference evidence="1 2" key="1">
    <citation type="submission" date="2021-06" db="EMBL/GenBank/DDBJ databases">
        <title>Caerostris extrusa draft genome.</title>
        <authorList>
            <person name="Kono N."/>
            <person name="Arakawa K."/>
        </authorList>
    </citation>
    <scope>NUCLEOTIDE SEQUENCE [LARGE SCALE GENOMIC DNA]</scope>
</reference>
<comment type="caution">
    <text evidence="1">The sequence shown here is derived from an EMBL/GenBank/DDBJ whole genome shotgun (WGS) entry which is preliminary data.</text>
</comment>
<gene>
    <name evidence="1" type="ORF">CEXT_611651</name>
</gene>
<dbReference type="AlphaFoldDB" id="A0AAV4SGK4"/>
<protein>
    <submittedName>
        <fullName evidence="1">Uncharacterized protein</fullName>
    </submittedName>
</protein>
<proteinExistence type="predicted"/>